<dbReference type="PANTHER" id="PTHR38474">
    <property type="entry name" value="SLR0299 PROTEIN"/>
    <property type="match status" value="1"/>
</dbReference>
<name>A0ABW5ZP28_9FLAO</name>
<dbReference type="EMBL" id="JBHUOS010000001">
    <property type="protein sequence ID" value="MFD2914337.1"/>
    <property type="molecule type" value="Genomic_DNA"/>
</dbReference>
<dbReference type="RefSeq" id="WP_194509787.1">
    <property type="nucleotide sequence ID" value="NZ_JADILU010000010.1"/>
</dbReference>
<keyword evidence="2" id="KW-1185">Reference proteome</keyword>
<dbReference type="Proteomes" id="UP001597548">
    <property type="component" value="Unassembled WGS sequence"/>
</dbReference>
<evidence type="ECO:0000313" key="2">
    <source>
        <dbReference type="Proteomes" id="UP001597548"/>
    </source>
</evidence>
<dbReference type="InterPro" id="IPR001707">
    <property type="entry name" value="Cmp_AcTrfase"/>
</dbReference>
<gene>
    <name evidence="1" type="ORF">ACFS29_01695</name>
</gene>
<dbReference type="Pfam" id="PF00302">
    <property type="entry name" value="CAT"/>
    <property type="match status" value="1"/>
</dbReference>
<proteinExistence type="predicted"/>
<dbReference type="SMART" id="SM01059">
    <property type="entry name" value="CAT"/>
    <property type="match status" value="1"/>
</dbReference>
<dbReference type="SUPFAM" id="SSF52777">
    <property type="entry name" value="CoA-dependent acyltransferases"/>
    <property type="match status" value="1"/>
</dbReference>
<accession>A0ABW5ZP28</accession>
<comment type="caution">
    <text evidence="1">The sequence shown here is derived from an EMBL/GenBank/DDBJ whole genome shotgun (WGS) entry which is preliminary data.</text>
</comment>
<dbReference type="Gene3D" id="3.30.559.10">
    <property type="entry name" value="Chloramphenicol acetyltransferase-like domain"/>
    <property type="match status" value="1"/>
</dbReference>
<dbReference type="PANTHER" id="PTHR38474:SF1">
    <property type="entry name" value="SLR0299 PROTEIN"/>
    <property type="match status" value="1"/>
</dbReference>
<sequence>MEVINQNTWKRKQHYDHFSTLKDPYFAVTFPVDVSKAYDFAKAHNVSFFGKYLHDCMKAINEVDELKLRVKDNQVVKYETINASATLMRSDQTFGFSYIEFDEDLNQFLEHLISEKNRIEDTGALFPLRNDLMCIHCSAMPWVNFSGHKEPVSGTLDSIPKLAFSKTVKENDGKLMMNVSINVNHALVDGYHVGLFAEKFQHYLNK</sequence>
<dbReference type="InterPro" id="IPR023213">
    <property type="entry name" value="CAT-like_dom_sf"/>
</dbReference>
<protein>
    <submittedName>
        <fullName evidence="1">CatA-like O-acetyltransferase</fullName>
    </submittedName>
</protein>
<reference evidence="2" key="1">
    <citation type="journal article" date="2019" name="Int. J. Syst. Evol. Microbiol.">
        <title>The Global Catalogue of Microorganisms (GCM) 10K type strain sequencing project: providing services to taxonomists for standard genome sequencing and annotation.</title>
        <authorList>
            <consortium name="The Broad Institute Genomics Platform"/>
            <consortium name="The Broad Institute Genome Sequencing Center for Infectious Disease"/>
            <person name="Wu L."/>
            <person name="Ma J."/>
        </authorList>
    </citation>
    <scope>NUCLEOTIDE SEQUENCE [LARGE SCALE GENOMIC DNA]</scope>
    <source>
        <strain evidence="2">KCTC 32514</strain>
    </source>
</reference>
<organism evidence="1 2">
    <name type="scientific">Psychroserpens luteus</name>
    <dbReference type="NCBI Taxonomy" id="1434066"/>
    <lineage>
        <taxon>Bacteria</taxon>
        <taxon>Pseudomonadati</taxon>
        <taxon>Bacteroidota</taxon>
        <taxon>Flavobacteriia</taxon>
        <taxon>Flavobacteriales</taxon>
        <taxon>Flavobacteriaceae</taxon>
        <taxon>Psychroserpens</taxon>
    </lineage>
</organism>
<evidence type="ECO:0000313" key="1">
    <source>
        <dbReference type="EMBL" id="MFD2914337.1"/>
    </source>
</evidence>